<reference evidence="7 8" key="1">
    <citation type="journal article" date="2021" name="Plant Biotechnol. J.">
        <title>Multi-omics assisted identification of the key and species-specific regulatory components of drought-tolerant mechanisms in Gossypium stocksii.</title>
        <authorList>
            <person name="Yu D."/>
            <person name="Ke L."/>
            <person name="Zhang D."/>
            <person name="Wu Y."/>
            <person name="Sun Y."/>
            <person name="Mei J."/>
            <person name="Sun J."/>
            <person name="Sun Y."/>
        </authorList>
    </citation>
    <scope>NUCLEOTIDE SEQUENCE [LARGE SCALE GENOMIC DNA]</scope>
    <source>
        <strain evidence="8">cv. E1</strain>
        <tissue evidence="7">Leaf</tissue>
    </source>
</reference>
<protein>
    <recommendedName>
        <fullName evidence="9">Protein RALF-like 34</fullName>
    </recommendedName>
</protein>
<keyword evidence="8" id="KW-1185">Reference proteome</keyword>
<dbReference type="GO" id="GO:0005576">
    <property type="term" value="C:extracellular region"/>
    <property type="evidence" value="ECO:0007669"/>
    <property type="project" value="UniProtKB-SubCell"/>
</dbReference>
<evidence type="ECO:0000313" key="8">
    <source>
        <dbReference type="Proteomes" id="UP000828251"/>
    </source>
</evidence>
<evidence type="ECO:0008006" key="9">
    <source>
        <dbReference type="Google" id="ProtNLM"/>
    </source>
</evidence>
<evidence type="ECO:0000256" key="4">
    <source>
        <dbReference type="ARBA" id="ARBA00022702"/>
    </source>
</evidence>
<name>A0A9D3ZMN0_9ROSI</name>
<evidence type="ECO:0000256" key="5">
    <source>
        <dbReference type="ARBA" id="ARBA00022729"/>
    </source>
</evidence>
<evidence type="ECO:0000313" key="7">
    <source>
        <dbReference type="EMBL" id="KAH1047674.1"/>
    </source>
</evidence>
<dbReference type="InterPro" id="IPR008801">
    <property type="entry name" value="RALF"/>
</dbReference>
<dbReference type="PANTHER" id="PTHR33136:SF6">
    <property type="entry name" value="PROTEIN RALF-LIKE 34"/>
    <property type="match status" value="1"/>
</dbReference>
<dbReference type="Pfam" id="PF05498">
    <property type="entry name" value="RALF"/>
    <property type="match status" value="1"/>
</dbReference>
<evidence type="ECO:0000256" key="2">
    <source>
        <dbReference type="ARBA" id="ARBA00009178"/>
    </source>
</evidence>
<dbReference type="AlphaFoldDB" id="A0A9D3ZMN0"/>
<gene>
    <name evidence="7" type="ORF">J1N35_038458</name>
</gene>
<evidence type="ECO:0000256" key="3">
    <source>
        <dbReference type="ARBA" id="ARBA00022525"/>
    </source>
</evidence>
<dbReference type="GO" id="GO:0009506">
    <property type="term" value="C:plasmodesma"/>
    <property type="evidence" value="ECO:0007669"/>
    <property type="project" value="TreeGrafter"/>
</dbReference>
<dbReference type="GO" id="GO:0005179">
    <property type="term" value="F:hormone activity"/>
    <property type="evidence" value="ECO:0007669"/>
    <property type="project" value="UniProtKB-KW"/>
</dbReference>
<keyword evidence="6" id="KW-1015">Disulfide bond</keyword>
<dbReference type="OrthoDB" id="1931174at2759"/>
<comment type="similarity">
    <text evidence="2">Belongs to the plant rapid alkalinization factor (RALF) family.</text>
</comment>
<dbReference type="EMBL" id="JAIQCV010000011">
    <property type="protein sequence ID" value="KAH1047674.1"/>
    <property type="molecule type" value="Genomic_DNA"/>
</dbReference>
<dbReference type="Proteomes" id="UP000828251">
    <property type="component" value="Unassembled WGS sequence"/>
</dbReference>
<keyword evidence="4" id="KW-0372">Hormone</keyword>
<dbReference type="PANTHER" id="PTHR33136">
    <property type="entry name" value="RAPID ALKALINIZATION FACTOR-LIKE"/>
    <property type="match status" value="1"/>
</dbReference>
<dbReference type="GO" id="GO:0019722">
    <property type="term" value="P:calcium-mediated signaling"/>
    <property type="evidence" value="ECO:0007669"/>
    <property type="project" value="TreeGrafter"/>
</dbReference>
<evidence type="ECO:0000256" key="1">
    <source>
        <dbReference type="ARBA" id="ARBA00004613"/>
    </source>
</evidence>
<accession>A0A9D3ZMN0</accession>
<comment type="caution">
    <text evidence="7">The sequence shown here is derived from an EMBL/GenBank/DDBJ whole genome shotgun (WGS) entry which is preliminary data.</text>
</comment>
<keyword evidence="3" id="KW-0964">Secreted</keyword>
<evidence type="ECO:0000256" key="6">
    <source>
        <dbReference type="ARBA" id="ARBA00023157"/>
    </source>
</evidence>
<sequence length="175" mass="20003">MRALMIHSCNPIISLLHVTLLSFPLTPSNLLLSPSFTYAMASSSSLLLSKLLLPLFITHIVLTTSIVEAQVEDTSLKLVRDALERPLPISIYSELNDDEEADEEIDDDEGENGYSRRSLFWKRMRYYISYGALWANRIPCPPRSGRSYYTHNCFKVHGPVHPYTRGCSRITHCRR</sequence>
<comment type="subcellular location">
    <subcellularLocation>
        <location evidence="1">Secreted</location>
    </subcellularLocation>
</comment>
<organism evidence="7 8">
    <name type="scientific">Gossypium stocksii</name>
    <dbReference type="NCBI Taxonomy" id="47602"/>
    <lineage>
        <taxon>Eukaryota</taxon>
        <taxon>Viridiplantae</taxon>
        <taxon>Streptophyta</taxon>
        <taxon>Embryophyta</taxon>
        <taxon>Tracheophyta</taxon>
        <taxon>Spermatophyta</taxon>
        <taxon>Magnoliopsida</taxon>
        <taxon>eudicotyledons</taxon>
        <taxon>Gunneridae</taxon>
        <taxon>Pentapetalae</taxon>
        <taxon>rosids</taxon>
        <taxon>malvids</taxon>
        <taxon>Malvales</taxon>
        <taxon>Malvaceae</taxon>
        <taxon>Malvoideae</taxon>
        <taxon>Gossypium</taxon>
    </lineage>
</organism>
<proteinExistence type="inferred from homology"/>
<dbReference type="GO" id="GO:0040008">
    <property type="term" value="P:regulation of growth"/>
    <property type="evidence" value="ECO:0007669"/>
    <property type="project" value="UniProtKB-ARBA"/>
</dbReference>
<keyword evidence="5" id="KW-0732">Signal</keyword>